<dbReference type="GO" id="GO:0005829">
    <property type="term" value="C:cytosol"/>
    <property type="evidence" value="ECO:0007669"/>
    <property type="project" value="TreeGrafter"/>
</dbReference>
<protein>
    <recommendedName>
        <fullName evidence="4">Probable 6-oxopurine nucleoside phosphorylase</fullName>
        <ecNumber evidence="4">2.4.2.1</ecNumber>
    </recommendedName>
    <alternativeName>
        <fullName evidence="4">Purine nucleoside phosphorylase</fullName>
        <shortName evidence="4">PNP</shortName>
    </alternativeName>
</protein>
<dbReference type="SUPFAM" id="SSF53167">
    <property type="entry name" value="Purine and uridine phosphorylases"/>
    <property type="match status" value="1"/>
</dbReference>
<dbReference type="UniPathway" id="UPA00606"/>
<comment type="function">
    <text evidence="4">Purine nucleoside phosphorylase which is highly specific for 6-oxopurine nucleosides. Cleaves guanosine or inosine to respective bases and sugar-1-phosphate molecules. Involved in purine salvage.</text>
</comment>
<keyword evidence="2 4" id="KW-0808">Transferase</keyword>
<feature type="site" description="Important for substrate specificity" evidence="4">
    <location>
        <position position="165"/>
    </location>
</feature>
<dbReference type="InterPro" id="IPR000845">
    <property type="entry name" value="Nucleoside_phosphorylase_d"/>
</dbReference>
<proteinExistence type="inferred from homology"/>
<dbReference type="InterPro" id="IPR010044">
    <property type="entry name" value="MTAP"/>
</dbReference>
<dbReference type="Proteomes" id="UP000029628">
    <property type="component" value="Unassembled WGS sequence"/>
</dbReference>
<evidence type="ECO:0000256" key="3">
    <source>
        <dbReference type="ARBA" id="ARBA00022726"/>
    </source>
</evidence>
<dbReference type="FunFam" id="3.40.50.1580:FF:000012">
    <property type="entry name" value="Probable 6-oxopurine nucleoside phosphorylase"/>
    <property type="match status" value="1"/>
</dbReference>
<evidence type="ECO:0000313" key="6">
    <source>
        <dbReference type="EMBL" id="KGF48371.1"/>
    </source>
</evidence>
<dbReference type="GO" id="GO:0006166">
    <property type="term" value="P:purine ribonucleoside salvage"/>
    <property type="evidence" value="ECO:0007669"/>
    <property type="project" value="UniProtKB-UniRule"/>
</dbReference>
<accession>A0A096ANV3</accession>
<dbReference type="InterPro" id="IPR035994">
    <property type="entry name" value="Nucleoside_phosphorylase_sf"/>
</dbReference>
<reference evidence="6 7" key="1">
    <citation type="submission" date="2014-07" db="EMBL/GenBank/DDBJ databases">
        <authorList>
            <person name="McCorrison J."/>
            <person name="Sanka R."/>
            <person name="Torralba M."/>
            <person name="Gillis M."/>
            <person name="Haft D.H."/>
            <person name="Methe B."/>
            <person name="Sutton G."/>
            <person name="Nelson K.E."/>
        </authorList>
    </citation>
    <scope>NUCLEOTIDE SEQUENCE [LARGE SCALE GENOMIC DNA]</scope>
    <source>
        <strain evidence="6 7">DNF00314</strain>
    </source>
</reference>
<keyword evidence="7" id="KW-1185">Reference proteome</keyword>
<comment type="catalytic activity">
    <reaction evidence="4">
        <text>a purine D-ribonucleoside + phosphate = a purine nucleobase + alpha-D-ribose 1-phosphate</text>
        <dbReference type="Rhea" id="RHEA:19805"/>
        <dbReference type="ChEBI" id="CHEBI:26386"/>
        <dbReference type="ChEBI" id="CHEBI:43474"/>
        <dbReference type="ChEBI" id="CHEBI:57720"/>
        <dbReference type="ChEBI" id="CHEBI:142355"/>
        <dbReference type="EC" id="2.4.2.1"/>
    </reaction>
</comment>
<name>A0A096ANV3_9FIRM</name>
<dbReference type="EMBL" id="JRNT01000004">
    <property type="protein sequence ID" value="KGF48371.1"/>
    <property type="molecule type" value="Genomic_DNA"/>
</dbReference>
<evidence type="ECO:0000259" key="5">
    <source>
        <dbReference type="Pfam" id="PF01048"/>
    </source>
</evidence>
<feature type="binding site" evidence="4">
    <location>
        <begin position="83"/>
        <end position="84"/>
    </location>
    <ligand>
        <name>phosphate</name>
        <dbReference type="ChEBI" id="CHEBI:43474"/>
    </ligand>
</feature>
<evidence type="ECO:0000256" key="2">
    <source>
        <dbReference type="ARBA" id="ARBA00022679"/>
    </source>
</evidence>
<feature type="binding site" evidence="4">
    <location>
        <position position="184"/>
    </location>
    <ligand>
        <name>phosphate</name>
        <dbReference type="ChEBI" id="CHEBI:43474"/>
    </ligand>
</feature>
<dbReference type="PANTHER" id="PTHR42679">
    <property type="entry name" value="S-METHYL-5'-THIOADENOSINE PHOSPHORYLASE"/>
    <property type="match status" value="1"/>
</dbReference>
<feature type="binding site" evidence="4">
    <location>
        <begin position="207"/>
        <end position="209"/>
    </location>
    <ligand>
        <name>substrate</name>
    </ligand>
</feature>
<feature type="binding site" evidence="4">
    <location>
        <position position="10"/>
    </location>
    <ligand>
        <name>phosphate</name>
        <dbReference type="ChEBI" id="CHEBI:43474"/>
    </ligand>
</feature>
<dbReference type="NCBIfam" id="TIGR01694">
    <property type="entry name" value="MTAP"/>
    <property type="match status" value="1"/>
</dbReference>
<evidence type="ECO:0000256" key="1">
    <source>
        <dbReference type="ARBA" id="ARBA00022676"/>
    </source>
</evidence>
<sequence>MSMIAIIGGTGVYDPSIFTSVQDKSLKTPYGDIHYTEGTYRDKTIIFLARHGKGHSIPPHLINYRANIWGLKKLGVTFIISTTAVGSLTEEFKPGDFVLTDQFLDFTKSRITTFYDGNERGVAHLDVTNPYCPELREIIMKEGLALGLQMHNGGTYVCTEGPRFETPAEIKMFSLLGGDTVGMTNVPEVNLANEAEIAYATISMITNYAAGISKTVLTHHEVLEMMDASAENLKKLIMQVIDQLDPNVVYDCHHRMSEYGGFKL</sequence>
<gene>
    <name evidence="6" type="ORF">HMPREF0872_00100</name>
</gene>
<organism evidence="6 7">
    <name type="scientific">Veillonella montpellierensis DNF00314</name>
    <dbReference type="NCBI Taxonomy" id="1401067"/>
    <lineage>
        <taxon>Bacteria</taxon>
        <taxon>Bacillati</taxon>
        <taxon>Bacillota</taxon>
        <taxon>Negativicutes</taxon>
        <taxon>Veillonellales</taxon>
        <taxon>Veillonellaceae</taxon>
        <taxon>Veillonella</taxon>
    </lineage>
</organism>
<evidence type="ECO:0000313" key="7">
    <source>
        <dbReference type="Proteomes" id="UP000029628"/>
    </source>
</evidence>
<dbReference type="AlphaFoldDB" id="A0A096ANV3"/>
<dbReference type="eggNOG" id="COG0005">
    <property type="taxonomic scope" value="Bacteria"/>
</dbReference>
<dbReference type="CDD" id="cd09010">
    <property type="entry name" value="MTAP_SsMTAPII_like_MTIP"/>
    <property type="match status" value="1"/>
</dbReference>
<dbReference type="HAMAP" id="MF_01963">
    <property type="entry name" value="MTAP"/>
    <property type="match status" value="1"/>
</dbReference>
<comment type="miscellaneous">
    <text evidence="4">Although this enzyme belongs to the family of MTA phosphorylases based on sequence homology, it has been shown that conserved amino acid substitutions in the substrate binding pocket convert the substrate specificity of this enzyme from 6-aminopurines to 6-oxopurines.</text>
</comment>
<feature type="site" description="Important for substrate specificity" evidence="4">
    <location>
        <position position="219"/>
    </location>
</feature>
<dbReference type="Gene3D" id="3.40.50.1580">
    <property type="entry name" value="Nucleoside phosphorylase domain"/>
    <property type="match status" value="1"/>
</dbReference>
<dbReference type="PANTHER" id="PTHR42679:SF2">
    <property type="entry name" value="S-METHYL-5'-THIOADENOSINE PHOSPHORYLASE"/>
    <property type="match status" value="1"/>
</dbReference>
<feature type="binding site" evidence="4">
    <location>
        <position position="183"/>
    </location>
    <ligand>
        <name>substrate</name>
    </ligand>
</feature>
<feature type="binding site" evidence="4">
    <location>
        <begin position="50"/>
        <end position="51"/>
    </location>
    <ligand>
        <name>phosphate</name>
        <dbReference type="ChEBI" id="CHEBI:43474"/>
    </ligand>
</feature>
<keyword evidence="3 4" id="KW-0660">Purine salvage</keyword>
<comment type="subunit">
    <text evidence="4">Homohexamer. Dimer of a homotrimer.</text>
</comment>
<keyword evidence="1 4" id="KW-0328">Glycosyltransferase</keyword>
<dbReference type="Pfam" id="PF01048">
    <property type="entry name" value="PNP_UDP_1"/>
    <property type="match status" value="1"/>
</dbReference>
<dbReference type="GO" id="GO:0019509">
    <property type="term" value="P:L-methionine salvage from methylthioadenosine"/>
    <property type="evidence" value="ECO:0007669"/>
    <property type="project" value="TreeGrafter"/>
</dbReference>
<comment type="similarity">
    <text evidence="4">Belongs to the PNP/MTAP phosphorylase family. MTAP subfamily.</text>
</comment>
<dbReference type="GO" id="GO:0017061">
    <property type="term" value="F:S-methyl-5-thioadenosine phosphorylase activity"/>
    <property type="evidence" value="ECO:0007669"/>
    <property type="project" value="InterPro"/>
</dbReference>
<feature type="domain" description="Nucleoside phosphorylase" evidence="5">
    <location>
        <begin position="4"/>
        <end position="241"/>
    </location>
</feature>
<dbReference type="NCBIfam" id="NF006599">
    <property type="entry name" value="PRK09136.1"/>
    <property type="match status" value="1"/>
</dbReference>
<comment type="pathway">
    <text evidence="4">Purine metabolism; purine nucleoside salvage.</text>
</comment>
<dbReference type="EC" id="2.4.2.1" evidence="4"/>
<comment type="caution">
    <text evidence="6">The sequence shown here is derived from an EMBL/GenBank/DDBJ whole genome shotgun (WGS) entry which is preliminary data.</text>
</comment>
<evidence type="ECO:0000256" key="4">
    <source>
        <dbReference type="HAMAP-Rule" id="MF_01963"/>
    </source>
</evidence>
<dbReference type="RefSeq" id="WP_028257308.1">
    <property type="nucleotide sequence ID" value="NZ_JRNT01000004.1"/>
</dbReference>